<evidence type="ECO:0000313" key="2">
    <source>
        <dbReference type="Proteomes" id="UP001196413"/>
    </source>
</evidence>
<dbReference type="Proteomes" id="UP001196413">
    <property type="component" value="Unassembled WGS sequence"/>
</dbReference>
<accession>A0AAD5QFW2</accession>
<sequence>MFRTLPTTLGRAQCRAVATANKTALVSTPRFELSSELFDDIRSRLKQDGRTVEKIVVTFRHKNGTKTNYLMNKNVSTAYDCARHLNMMVARRAVLSLVSYPDEDAVLQSMNEPLRDRCNFELIDFQTEGYAEAVNQAYWRSCSIVLAAALLRGTKEHLTISNIQCEFPKPYFAVDVNGLRSRLSEDDLKDLSSFARHEIIFKGIPFETVTLPSELAVNYGFASSVRICRWVITFLKLMVL</sequence>
<name>A0AAD5QFW2_PARTN</name>
<protein>
    <recommendedName>
        <fullName evidence="3">39S ribosomal protein L39, mitochondrial</fullName>
    </recommendedName>
</protein>
<keyword evidence="2" id="KW-1185">Reference proteome</keyword>
<dbReference type="AlphaFoldDB" id="A0AAD5QFW2"/>
<evidence type="ECO:0000313" key="1">
    <source>
        <dbReference type="EMBL" id="KAJ1350503.1"/>
    </source>
</evidence>
<gene>
    <name evidence="1" type="ORF">KIN20_006300</name>
</gene>
<dbReference type="EMBL" id="JAHQIW010000876">
    <property type="protein sequence ID" value="KAJ1350503.1"/>
    <property type="molecule type" value="Genomic_DNA"/>
</dbReference>
<reference evidence="1" key="1">
    <citation type="submission" date="2021-06" db="EMBL/GenBank/DDBJ databases">
        <title>Parelaphostrongylus tenuis whole genome reference sequence.</title>
        <authorList>
            <person name="Garwood T.J."/>
            <person name="Larsen P.A."/>
            <person name="Fountain-Jones N.M."/>
            <person name="Garbe J.R."/>
            <person name="Macchietto M.G."/>
            <person name="Kania S.A."/>
            <person name="Gerhold R.W."/>
            <person name="Richards J.E."/>
            <person name="Wolf T.M."/>
        </authorList>
    </citation>
    <scope>NUCLEOTIDE SEQUENCE</scope>
    <source>
        <strain evidence="1">MNPRO001-30</strain>
        <tissue evidence="1">Meninges</tissue>
    </source>
</reference>
<organism evidence="1 2">
    <name type="scientific">Parelaphostrongylus tenuis</name>
    <name type="common">Meningeal worm</name>
    <dbReference type="NCBI Taxonomy" id="148309"/>
    <lineage>
        <taxon>Eukaryota</taxon>
        <taxon>Metazoa</taxon>
        <taxon>Ecdysozoa</taxon>
        <taxon>Nematoda</taxon>
        <taxon>Chromadorea</taxon>
        <taxon>Rhabditida</taxon>
        <taxon>Rhabditina</taxon>
        <taxon>Rhabditomorpha</taxon>
        <taxon>Strongyloidea</taxon>
        <taxon>Metastrongylidae</taxon>
        <taxon>Parelaphostrongylus</taxon>
    </lineage>
</organism>
<comment type="caution">
    <text evidence="1">The sequence shown here is derived from an EMBL/GenBank/DDBJ whole genome shotgun (WGS) entry which is preliminary data.</text>
</comment>
<proteinExistence type="predicted"/>
<evidence type="ECO:0008006" key="3">
    <source>
        <dbReference type="Google" id="ProtNLM"/>
    </source>
</evidence>